<dbReference type="Gene3D" id="2.170.190.11">
    <property type="entry name" value="Molybdopterin biosynthesis moea protein, domain 3"/>
    <property type="match status" value="1"/>
</dbReference>
<organism evidence="7 8">
    <name type="scientific">Tilletia horrida</name>
    <dbReference type="NCBI Taxonomy" id="155126"/>
    <lineage>
        <taxon>Eukaryota</taxon>
        <taxon>Fungi</taxon>
        <taxon>Dikarya</taxon>
        <taxon>Basidiomycota</taxon>
        <taxon>Ustilaginomycotina</taxon>
        <taxon>Exobasidiomycetes</taxon>
        <taxon>Tilletiales</taxon>
        <taxon>Tilletiaceae</taxon>
        <taxon>Tilletia</taxon>
    </lineage>
</organism>
<dbReference type="GO" id="GO:0005829">
    <property type="term" value="C:cytosol"/>
    <property type="evidence" value="ECO:0007669"/>
    <property type="project" value="TreeGrafter"/>
</dbReference>
<dbReference type="SUPFAM" id="SSF63867">
    <property type="entry name" value="MoeA C-terminal domain-like"/>
    <property type="match status" value="1"/>
</dbReference>
<dbReference type="SUPFAM" id="SSF53218">
    <property type="entry name" value="Molybdenum cofactor biosynthesis proteins"/>
    <property type="match status" value="2"/>
</dbReference>
<dbReference type="Pfam" id="PF03454">
    <property type="entry name" value="MoeA_C"/>
    <property type="match status" value="1"/>
</dbReference>
<evidence type="ECO:0000256" key="3">
    <source>
        <dbReference type="ARBA" id="ARBA00008339"/>
    </source>
</evidence>
<dbReference type="InterPro" id="IPR038987">
    <property type="entry name" value="MoeA-like"/>
</dbReference>
<evidence type="ECO:0000256" key="4">
    <source>
        <dbReference type="ARBA" id="ARBA00023150"/>
    </source>
</evidence>
<evidence type="ECO:0000259" key="6">
    <source>
        <dbReference type="SMART" id="SM00852"/>
    </source>
</evidence>
<dbReference type="AlphaFoldDB" id="A0AAN6JI77"/>
<dbReference type="PROSITE" id="PS01078">
    <property type="entry name" value="MOCF_BIOSYNTHESIS_1"/>
    <property type="match status" value="1"/>
</dbReference>
<evidence type="ECO:0000313" key="7">
    <source>
        <dbReference type="EMBL" id="KAK0524811.1"/>
    </source>
</evidence>
<dbReference type="Gene3D" id="3.90.105.10">
    <property type="entry name" value="Molybdopterin biosynthesis moea protein, domain 2"/>
    <property type="match status" value="1"/>
</dbReference>
<feature type="region of interest" description="Disordered" evidence="5">
    <location>
        <begin position="601"/>
        <end position="621"/>
    </location>
</feature>
<comment type="similarity">
    <text evidence="2">In the N-terminal section; belongs to the MoaB/Mog family.</text>
</comment>
<feature type="region of interest" description="Disordered" evidence="5">
    <location>
        <begin position="270"/>
        <end position="293"/>
    </location>
</feature>
<dbReference type="InterPro" id="IPR001453">
    <property type="entry name" value="MoaB/Mog_dom"/>
</dbReference>
<dbReference type="NCBIfam" id="TIGR00177">
    <property type="entry name" value="molyb_syn"/>
    <property type="match status" value="2"/>
</dbReference>
<dbReference type="PANTHER" id="PTHR10192">
    <property type="entry name" value="MOLYBDOPTERIN BIOSYNTHESIS PROTEIN"/>
    <property type="match status" value="1"/>
</dbReference>
<dbReference type="InterPro" id="IPR036688">
    <property type="entry name" value="MoeA_C_domain_IV_sf"/>
</dbReference>
<dbReference type="InterPro" id="IPR005110">
    <property type="entry name" value="MoeA_linker/N"/>
</dbReference>
<feature type="domain" description="MoaB/Mog" evidence="6">
    <location>
        <begin position="99"/>
        <end position="253"/>
    </location>
</feature>
<dbReference type="SUPFAM" id="SSF63882">
    <property type="entry name" value="MoeA N-terminal region -like"/>
    <property type="match status" value="1"/>
</dbReference>
<dbReference type="InterPro" id="IPR036135">
    <property type="entry name" value="MoeA_linker/N_sf"/>
</dbReference>
<dbReference type="InterPro" id="IPR036425">
    <property type="entry name" value="MoaB/Mog-like_dom_sf"/>
</dbReference>
<dbReference type="PANTHER" id="PTHR10192:SF5">
    <property type="entry name" value="GEPHYRIN"/>
    <property type="match status" value="1"/>
</dbReference>
<dbReference type="CDD" id="cd00887">
    <property type="entry name" value="MoeA"/>
    <property type="match status" value="1"/>
</dbReference>
<feature type="compositionally biased region" description="Polar residues" evidence="5">
    <location>
        <begin position="1"/>
        <end position="12"/>
    </location>
</feature>
<dbReference type="Proteomes" id="UP001176521">
    <property type="component" value="Unassembled WGS sequence"/>
</dbReference>
<comment type="pathway">
    <text evidence="1">Cofactor biosynthesis; molybdopterin biosynthesis.</text>
</comment>
<evidence type="ECO:0000313" key="8">
    <source>
        <dbReference type="Proteomes" id="UP001176521"/>
    </source>
</evidence>
<comment type="caution">
    <text evidence="7">The sequence shown here is derived from an EMBL/GenBank/DDBJ whole genome shotgun (WGS) entry which is preliminary data.</text>
</comment>
<feature type="compositionally biased region" description="Polar residues" evidence="5">
    <location>
        <begin position="76"/>
        <end position="85"/>
    </location>
</feature>
<dbReference type="InterPro" id="IPR008284">
    <property type="entry name" value="MoCF_biosynth_CS"/>
</dbReference>
<proteinExistence type="inferred from homology"/>
<dbReference type="EMBL" id="JAPDMQ010000432">
    <property type="protein sequence ID" value="KAK0524811.1"/>
    <property type="molecule type" value="Genomic_DNA"/>
</dbReference>
<evidence type="ECO:0000256" key="1">
    <source>
        <dbReference type="ARBA" id="ARBA00005046"/>
    </source>
</evidence>
<dbReference type="Pfam" id="PF03453">
    <property type="entry name" value="MoeA_N"/>
    <property type="match status" value="1"/>
</dbReference>
<reference evidence="7" key="1">
    <citation type="journal article" date="2023" name="PhytoFront">
        <title>Draft Genome Resources of Seven Strains of Tilletia horrida, Causal Agent of Kernel Smut of Rice.</title>
        <authorList>
            <person name="Khanal S."/>
            <person name="Antony Babu S."/>
            <person name="Zhou X.G."/>
        </authorList>
    </citation>
    <scope>NUCLEOTIDE SEQUENCE</scope>
    <source>
        <strain evidence="7">TX3</strain>
    </source>
</reference>
<protein>
    <recommendedName>
        <fullName evidence="6">MoaB/Mog domain-containing protein</fullName>
    </recommendedName>
</protein>
<feature type="region of interest" description="Disordered" evidence="5">
    <location>
        <begin position="41"/>
        <end position="85"/>
    </location>
</feature>
<feature type="compositionally biased region" description="Basic residues" evidence="5">
    <location>
        <begin position="318"/>
        <end position="333"/>
    </location>
</feature>
<dbReference type="SMART" id="SM00852">
    <property type="entry name" value="MoCF_biosynth"/>
    <property type="match status" value="2"/>
</dbReference>
<dbReference type="CDD" id="cd00886">
    <property type="entry name" value="MogA_MoaB"/>
    <property type="match status" value="1"/>
</dbReference>
<dbReference type="PROSITE" id="PS01079">
    <property type="entry name" value="MOCF_BIOSYNTHESIS_2"/>
    <property type="match status" value="1"/>
</dbReference>
<sequence length="885" mass="92376">MPLTAKRSTYTASAAPLSEAPARTAAGSAGLAGLGSYAGTHPAHSLHSRATEAVPPPAVGTTAGAPSLPPVAPSTKAPQSTGQQGTFATVPSEYIYTVGVLTVSDTATKQPEADTSGPLIRSILESHPADAFRVVGTAIVPDELDQIRKYVQMWTDQQRVALVLITGGTGFGVRDSTPEAILPLINKPTPALTQALTNFSLKKTPFAVLSRAVTGIRQPKGHGGTGTLIVSMPGSAKAAREYCDFLFGEANSNLIIHALDLIQGGTGKELHRDMQRSTATHARTASSSSASGIGSYSPSVAHFSAGGTLAGHAAAASHHSHTHSHSVHTHQTPRPRTVQGSEGAAYVTHDPTGAASTRHRISPYPILDLDQALGLIDRFTPSPNMPRVTTVTSSPGLAGAPQVTTTTLAIMPTPHAVGPGLRGHVLAEDVRATTDLPPGPTSNVDGYAVSANDTAVGEYKVITAATLARRVREGAAGAEMPRRGEVYRINTGQGLPLGTDAVVMVEDTVLVEAAFASSASSPAGEEKRIRILAQVDVGENVRPKGSDVSKGSLVLQKGTMLGALGGEIGTLAFIGRKEVLVYPKPRVAVLSTGTELLDISLAPGSKSKGGDDASNSPRVGSAVQAAAELSAKQQPWGFTVFDANRPGLIAAIEGQGFEVIDLGIVGDDIESTTRALRRGLKHADVVITTGGTSMGESDLLKPIIERELRGAIHFGRVAMKPGKPTTFATIAAMEPNEIDRLLFALPGNPASALVCFYVFVLPCLRKLAGYNPTTPLTLHQQYSERAGMGAVDDETREPMGNPWTLPKVDVVLAQSVMTDPRPEFHRVVVRAEGGQFVAYSTGNQRSSGMHSMATANALVCVPARKKDTPIYRLEAGERVEAILLG</sequence>
<dbReference type="Gene3D" id="2.40.340.10">
    <property type="entry name" value="MoeA, C-terminal, domain IV"/>
    <property type="match status" value="1"/>
</dbReference>
<dbReference type="Gene3D" id="3.40.980.10">
    <property type="entry name" value="MoaB/Mog-like domain"/>
    <property type="match status" value="2"/>
</dbReference>
<gene>
    <name evidence="7" type="ORF">OC842_005714</name>
</gene>
<name>A0AAN6JI77_9BASI</name>
<dbReference type="Pfam" id="PF00994">
    <property type="entry name" value="MoCF_biosynth"/>
    <property type="match status" value="2"/>
</dbReference>
<dbReference type="GO" id="GO:0006777">
    <property type="term" value="P:Mo-molybdopterin cofactor biosynthetic process"/>
    <property type="evidence" value="ECO:0007669"/>
    <property type="project" value="UniProtKB-KW"/>
</dbReference>
<feature type="compositionally biased region" description="Low complexity" evidence="5">
    <location>
        <begin position="277"/>
        <end position="293"/>
    </location>
</feature>
<dbReference type="InterPro" id="IPR005111">
    <property type="entry name" value="MoeA_C_domain_IV"/>
</dbReference>
<dbReference type="GO" id="GO:0061599">
    <property type="term" value="F:molybdopterin molybdotransferase activity"/>
    <property type="evidence" value="ECO:0007669"/>
    <property type="project" value="TreeGrafter"/>
</dbReference>
<feature type="region of interest" description="Disordered" evidence="5">
    <location>
        <begin position="311"/>
        <end position="358"/>
    </location>
</feature>
<feature type="domain" description="MoaB/Mog" evidence="6">
    <location>
        <begin position="588"/>
        <end position="766"/>
    </location>
</feature>
<feature type="region of interest" description="Disordered" evidence="5">
    <location>
        <begin position="1"/>
        <end position="26"/>
    </location>
</feature>
<evidence type="ECO:0000256" key="2">
    <source>
        <dbReference type="ARBA" id="ARBA00007589"/>
    </source>
</evidence>
<evidence type="ECO:0000256" key="5">
    <source>
        <dbReference type="SAM" id="MobiDB-lite"/>
    </source>
</evidence>
<accession>A0AAN6JI77</accession>
<keyword evidence="4" id="KW-0501">Molybdenum cofactor biosynthesis</keyword>
<dbReference type="FunFam" id="3.40.980.10:FF:000001">
    <property type="entry name" value="Molybdopterin molybdenumtransferase"/>
    <property type="match status" value="1"/>
</dbReference>
<comment type="similarity">
    <text evidence="3">In the C-terminal section; belongs to the MoeA family.</text>
</comment>
<keyword evidence="8" id="KW-1185">Reference proteome</keyword>